<name>A0A5B7Y9F3_9ALTE</name>
<evidence type="ECO:0000313" key="1">
    <source>
        <dbReference type="EMBL" id="QCZ91993.1"/>
    </source>
</evidence>
<sequence>MIAFSIIGILVFILIYFVIRSQTLQREMTQSRQAAKVSNKRLKDAYSSLVMVCTDLQNVYVDRVESAYKKRLISAEDYAVQSFIMKHFAQIVLDCFEKHRTVEEALKTAVRTAPEVTEQGVRDVMKKQPSHIRMAWVKNTPDGFMQACAQLTKQPLQAQTEPEKTASQN</sequence>
<dbReference type="OrthoDB" id="6330931at2"/>
<evidence type="ECO:0000313" key="2">
    <source>
        <dbReference type="Proteomes" id="UP000304912"/>
    </source>
</evidence>
<evidence type="ECO:0008006" key="3">
    <source>
        <dbReference type="Google" id="ProtNLM"/>
    </source>
</evidence>
<accession>A0A5B7Y9F3</accession>
<protein>
    <recommendedName>
        <fullName evidence="3">DUF2489 domain-containing protein</fullName>
    </recommendedName>
</protein>
<keyword evidence="2" id="KW-1185">Reference proteome</keyword>
<gene>
    <name evidence="1" type="ORF">FBQ74_00205</name>
</gene>
<organism evidence="1 2">
    <name type="scientific">Salinimonas iocasae</name>
    <dbReference type="NCBI Taxonomy" id="2572577"/>
    <lineage>
        <taxon>Bacteria</taxon>
        <taxon>Pseudomonadati</taxon>
        <taxon>Pseudomonadota</taxon>
        <taxon>Gammaproteobacteria</taxon>
        <taxon>Alteromonadales</taxon>
        <taxon>Alteromonadaceae</taxon>
        <taxon>Alteromonas/Salinimonas group</taxon>
        <taxon>Salinimonas</taxon>
    </lineage>
</organism>
<dbReference type="Proteomes" id="UP000304912">
    <property type="component" value="Chromosome"/>
</dbReference>
<dbReference type="EMBL" id="CP039852">
    <property type="protein sequence ID" value="QCZ91993.1"/>
    <property type="molecule type" value="Genomic_DNA"/>
</dbReference>
<proteinExistence type="predicted"/>
<reference evidence="1 2" key="1">
    <citation type="submission" date="2019-04" db="EMBL/GenBank/DDBJ databases">
        <title>Salinimonas iocasae sp. nov., a halophilic bacterium isolated from the outer tube casing of tubeworms in Okinawa Trough.</title>
        <authorList>
            <person name="Zhang H."/>
            <person name="Wang H."/>
            <person name="Li C."/>
        </authorList>
    </citation>
    <scope>NUCLEOTIDE SEQUENCE [LARGE SCALE GENOMIC DNA]</scope>
    <source>
        <strain evidence="1 2">KX18D6</strain>
    </source>
</reference>
<dbReference type="RefSeq" id="WP_139754757.1">
    <property type="nucleotide sequence ID" value="NZ_CP039852.1"/>
</dbReference>
<dbReference type="KEGG" id="salk:FBQ74_00205"/>
<dbReference type="AlphaFoldDB" id="A0A5B7Y9F3"/>